<dbReference type="GO" id="GO:0005524">
    <property type="term" value="F:ATP binding"/>
    <property type="evidence" value="ECO:0007669"/>
    <property type="project" value="InterPro"/>
</dbReference>
<dbReference type="OrthoDB" id="10265467at2759"/>
<protein>
    <recommendedName>
        <fullName evidence="2">ATPase AAA-type core domain-containing protein</fullName>
    </recommendedName>
</protein>
<comment type="caution">
    <text evidence="3">The sequence shown here is derived from an EMBL/GenBank/DDBJ whole genome shotgun (WGS) entry which is preliminary data.</text>
</comment>
<dbReference type="InterPro" id="IPR027417">
    <property type="entry name" value="P-loop_NTPase"/>
</dbReference>
<dbReference type="AlphaFoldDB" id="A0A391NS13"/>
<dbReference type="SUPFAM" id="SSF52540">
    <property type="entry name" value="P-loop containing nucleoside triphosphate hydrolases"/>
    <property type="match status" value="1"/>
</dbReference>
<dbReference type="Pfam" id="PF00004">
    <property type="entry name" value="AAA"/>
    <property type="match status" value="1"/>
</dbReference>
<proteinExistence type="predicted"/>
<evidence type="ECO:0000259" key="2">
    <source>
        <dbReference type="Pfam" id="PF00004"/>
    </source>
</evidence>
<feature type="domain" description="ATPase AAA-type core" evidence="2">
    <location>
        <begin position="79"/>
        <end position="113"/>
    </location>
</feature>
<accession>A0A391NS13</accession>
<dbReference type="InterPro" id="IPR003959">
    <property type="entry name" value="ATPase_AAA_core"/>
</dbReference>
<feature type="region of interest" description="Disordered" evidence="1">
    <location>
        <begin position="1"/>
        <end position="59"/>
    </location>
</feature>
<evidence type="ECO:0000256" key="1">
    <source>
        <dbReference type="SAM" id="MobiDB-lite"/>
    </source>
</evidence>
<evidence type="ECO:0000313" key="4">
    <source>
        <dbReference type="Proteomes" id="UP000265618"/>
    </source>
</evidence>
<dbReference type="EMBL" id="BDIP01006311">
    <property type="protein sequence ID" value="GCA64151.1"/>
    <property type="molecule type" value="Genomic_DNA"/>
</dbReference>
<organism evidence="3 4">
    <name type="scientific">Kipferlia bialata</name>
    <dbReference type="NCBI Taxonomy" id="797122"/>
    <lineage>
        <taxon>Eukaryota</taxon>
        <taxon>Metamonada</taxon>
        <taxon>Carpediemonas-like organisms</taxon>
        <taxon>Kipferlia</taxon>
    </lineage>
</organism>
<keyword evidence="4" id="KW-1185">Reference proteome</keyword>
<dbReference type="GO" id="GO:0016887">
    <property type="term" value="F:ATP hydrolysis activity"/>
    <property type="evidence" value="ECO:0007669"/>
    <property type="project" value="InterPro"/>
</dbReference>
<dbReference type="Gene3D" id="3.40.50.300">
    <property type="entry name" value="P-loop containing nucleotide triphosphate hydrolases"/>
    <property type="match status" value="1"/>
</dbReference>
<reference evidence="3 4" key="1">
    <citation type="journal article" date="2018" name="PLoS ONE">
        <title>The draft genome of Kipferlia bialata reveals reductive genome evolution in fornicate parasites.</title>
        <authorList>
            <person name="Tanifuji G."/>
            <person name="Takabayashi S."/>
            <person name="Kume K."/>
            <person name="Takagi M."/>
            <person name="Nakayama T."/>
            <person name="Kamikawa R."/>
            <person name="Inagaki Y."/>
            <person name="Hashimoto T."/>
        </authorList>
    </citation>
    <scope>NUCLEOTIDE SEQUENCE [LARGE SCALE GENOMIC DNA]</scope>
    <source>
        <strain evidence="3">NY0173</strain>
    </source>
</reference>
<sequence>MPARSDTSQIKRPPSERPTPPSKRRMPSKDDQPTIVDLETPAVPEGAQEGGVSSFTVHSGIEGPLASANAAVHCGRPLTLLGPPGCGKTALAHHLAQLHGVPLVSLHLSSATDAQVRCGYRVKDSIRS</sequence>
<feature type="compositionally biased region" description="Polar residues" evidence="1">
    <location>
        <begin position="1"/>
        <end position="10"/>
    </location>
</feature>
<name>A0A391NS13_9EUKA</name>
<evidence type="ECO:0000313" key="3">
    <source>
        <dbReference type="EMBL" id="GCA64151.1"/>
    </source>
</evidence>
<dbReference type="Proteomes" id="UP000265618">
    <property type="component" value="Unassembled WGS sequence"/>
</dbReference>
<gene>
    <name evidence="3" type="ORF">KIPB_013373</name>
</gene>